<evidence type="ECO:0000259" key="2">
    <source>
        <dbReference type="PROSITE" id="PS50235"/>
    </source>
</evidence>
<evidence type="ECO:0000313" key="3">
    <source>
        <dbReference type="EMBL" id="RWS17503.1"/>
    </source>
</evidence>
<organism evidence="3 4">
    <name type="scientific">Dinothrombium tinctorium</name>
    <dbReference type="NCBI Taxonomy" id="1965070"/>
    <lineage>
        <taxon>Eukaryota</taxon>
        <taxon>Metazoa</taxon>
        <taxon>Ecdysozoa</taxon>
        <taxon>Arthropoda</taxon>
        <taxon>Chelicerata</taxon>
        <taxon>Arachnida</taxon>
        <taxon>Acari</taxon>
        <taxon>Acariformes</taxon>
        <taxon>Trombidiformes</taxon>
        <taxon>Prostigmata</taxon>
        <taxon>Anystina</taxon>
        <taxon>Parasitengona</taxon>
        <taxon>Trombidioidea</taxon>
        <taxon>Trombidiidae</taxon>
        <taxon>Dinothrombium</taxon>
    </lineage>
</organism>
<accession>A0A3S3P8X7</accession>
<dbReference type="PROSITE" id="PS50235">
    <property type="entry name" value="USP_3"/>
    <property type="match status" value="1"/>
</dbReference>
<dbReference type="Pfam" id="PF00443">
    <property type="entry name" value="UCH"/>
    <property type="match status" value="1"/>
</dbReference>
<reference evidence="3 4" key="1">
    <citation type="journal article" date="2018" name="Gigascience">
        <title>Genomes of trombidid mites reveal novel predicted allergens and laterally-transferred genes associated with secondary metabolism.</title>
        <authorList>
            <person name="Dong X."/>
            <person name="Chaisiri K."/>
            <person name="Xia D."/>
            <person name="Armstrong S.D."/>
            <person name="Fang Y."/>
            <person name="Donnelly M.J."/>
            <person name="Kadowaki T."/>
            <person name="McGarry J.W."/>
            <person name="Darby A.C."/>
            <person name="Makepeace B.L."/>
        </authorList>
    </citation>
    <scope>NUCLEOTIDE SEQUENCE [LARGE SCALE GENOMIC DNA]</scope>
    <source>
        <strain evidence="3">UoL-WK</strain>
    </source>
</reference>
<proteinExistence type="inferred from homology"/>
<dbReference type="GO" id="GO:0016579">
    <property type="term" value="P:protein deubiquitination"/>
    <property type="evidence" value="ECO:0007669"/>
    <property type="project" value="InterPro"/>
</dbReference>
<evidence type="ECO:0000256" key="1">
    <source>
        <dbReference type="ARBA" id="ARBA00009085"/>
    </source>
</evidence>
<dbReference type="OrthoDB" id="6516123at2759"/>
<feature type="domain" description="USP" evidence="2">
    <location>
        <begin position="163"/>
        <end position="473"/>
    </location>
</feature>
<dbReference type="GO" id="GO:0005634">
    <property type="term" value="C:nucleus"/>
    <property type="evidence" value="ECO:0007669"/>
    <property type="project" value="TreeGrafter"/>
</dbReference>
<dbReference type="InterPro" id="IPR038765">
    <property type="entry name" value="Papain-like_cys_pep_sf"/>
</dbReference>
<dbReference type="STRING" id="1965070.A0A3S3P8X7"/>
<dbReference type="Gene3D" id="3.90.70.10">
    <property type="entry name" value="Cysteine proteinases"/>
    <property type="match status" value="1"/>
</dbReference>
<keyword evidence="3" id="KW-0378">Hydrolase</keyword>
<evidence type="ECO:0000313" key="4">
    <source>
        <dbReference type="Proteomes" id="UP000285301"/>
    </source>
</evidence>
<dbReference type="InterPro" id="IPR050164">
    <property type="entry name" value="Peptidase_C19"/>
</dbReference>
<dbReference type="GO" id="GO:0005829">
    <property type="term" value="C:cytosol"/>
    <property type="evidence" value="ECO:0007669"/>
    <property type="project" value="TreeGrafter"/>
</dbReference>
<comment type="caution">
    <text evidence="3">The sequence shown here is derived from an EMBL/GenBank/DDBJ whole genome shotgun (WGS) entry which is preliminary data.</text>
</comment>
<comment type="similarity">
    <text evidence="1">Belongs to the peptidase C19 family.</text>
</comment>
<gene>
    <name evidence="3" type="ORF">B4U79_16004</name>
</gene>
<dbReference type="InterPro" id="IPR028889">
    <property type="entry name" value="USP"/>
</dbReference>
<dbReference type="PANTHER" id="PTHR24006">
    <property type="entry name" value="UBIQUITIN CARBOXYL-TERMINAL HYDROLASE"/>
    <property type="match status" value="1"/>
</dbReference>
<dbReference type="SUPFAM" id="SSF54001">
    <property type="entry name" value="Cysteine proteinases"/>
    <property type="match status" value="1"/>
</dbReference>
<keyword evidence="4" id="KW-1185">Reference proteome</keyword>
<dbReference type="CDD" id="cd02257">
    <property type="entry name" value="Peptidase_C19"/>
    <property type="match status" value="1"/>
</dbReference>
<dbReference type="GO" id="GO:0004843">
    <property type="term" value="F:cysteine-type deubiquitinase activity"/>
    <property type="evidence" value="ECO:0007669"/>
    <property type="project" value="InterPro"/>
</dbReference>
<name>A0A3S3P8X7_9ACAR</name>
<dbReference type="InterPro" id="IPR001394">
    <property type="entry name" value="Peptidase_C19_UCH"/>
</dbReference>
<sequence length="478" mass="54848">MALRSKENFSIAVDDGASLVFTPTACVTQLNKFEKTVKMTCASFGHSKKENQNKDEGEVNTDLITVVGEENSINDDRTRQPNLEQEQLKSALSSYSFFEQNVKKEYSPPPHTSDNIIVDNQFKHLKRSPSLTRLYDSSLDEAKNNLEATKVDKRNERSENDPLPLRNLGNTCYMNSIVQSLFVLNFFINDLYTKFGRIAHEGLQMTKALLALNTEYNEQKKLVTGINEEQIDLYLMKLKTCVGEKSSQFNSALQQDAVEFLQLILSTIEEEFDKEKDVILPEENPIRSFAMEFDSSIKCIKCNDEKNLPTVTTHAMYLCVPEPAIDFTLQEAILNYFKEDKIEHKCDHCGHNEKVRFMLVSRLPRILFLQLGRYSEDGNKRHEIVNIPEQVFIPTENRKSQTSNSSGSVRYRLAAAVCHNGSTLLGGHYVSYVFESEKQQWFVCDDDVIMNIDLERTQHDIKLSGYCFFYVKCDNFNN</sequence>
<dbReference type="EMBL" id="NCKU01000066">
    <property type="protein sequence ID" value="RWS17503.1"/>
    <property type="molecule type" value="Genomic_DNA"/>
</dbReference>
<dbReference type="Proteomes" id="UP000285301">
    <property type="component" value="Unassembled WGS sequence"/>
</dbReference>
<protein>
    <submittedName>
        <fullName evidence="3">Ubiquitin carboxyl-terminal hydrolase 8-like protein</fullName>
    </submittedName>
</protein>
<dbReference type="AlphaFoldDB" id="A0A3S3P8X7"/>